<evidence type="ECO:0000313" key="1">
    <source>
        <dbReference type="EMBL" id="KAJ9063569.1"/>
    </source>
</evidence>
<accession>A0ACC2SMS3</accession>
<evidence type="ECO:0000313" key="2">
    <source>
        <dbReference type="Proteomes" id="UP001165960"/>
    </source>
</evidence>
<comment type="caution">
    <text evidence="1">The sequence shown here is derived from an EMBL/GenBank/DDBJ whole genome shotgun (WGS) entry which is preliminary data.</text>
</comment>
<dbReference type="EMBL" id="QTSX02004940">
    <property type="protein sequence ID" value="KAJ9063569.1"/>
    <property type="molecule type" value="Genomic_DNA"/>
</dbReference>
<protein>
    <submittedName>
        <fullName evidence="1">Uncharacterized protein</fullName>
    </submittedName>
</protein>
<name>A0ACC2SMS3_9FUNG</name>
<proteinExistence type="predicted"/>
<organism evidence="1 2">
    <name type="scientific">Entomophthora muscae</name>
    <dbReference type="NCBI Taxonomy" id="34485"/>
    <lineage>
        <taxon>Eukaryota</taxon>
        <taxon>Fungi</taxon>
        <taxon>Fungi incertae sedis</taxon>
        <taxon>Zoopagomycota</taxon>
        <taxon>Entomophthoromycotina</taxon>
        <taxon>Entomophthoromycetes</taxon>
        <taxon>Entomophthorales</taxon>
        <taxon>Entomophthoraceae</taxon>
        <taxon>Entomophthora</taxon>
    </lineage>
</organism>
<gene>
    <name evidence="1" type="ORF">DSO57_1039502</name>
</gene>
<sequence length="319" mass="35582">MKFITCLLIGCSVGLEFQKLVALGDSISDTGLVFAKSEGKVPPSPAYWKGRFSNGRTWIEYIAKQFHAELESSAHGQATTDSTVYKIKSPLNIPGCVQQAQELKSSNNPHKVLLTFAFFGNDFLVSGATKEKYFENLEKCLNLVLSKNVSSHILIPTRFAPEAFPYFANASAEIQTINTEAAQYVADSWSRKLPQLRKKNPCIKFYEFDFKATIAGVIKNGIDDKKVPLKLNSTASCLTSTPFESNRGKVCENPDQFMFYDPVHPSARVHRAIAEGAYDTINQHHPSQCNSPASYRSQQPSSRMEHVRQKIKDILGITF</sequence>
<keyword evidence="2" id="KW-1185">Reference proteome</keyword>
<dbReference type="Proteomes" id="UP001165960">
    <property type="component" value="Unassembled WGS sequence"/>
</dbReference>
<reference evidence="1" key="1">
    <citation type="submission" date="2022-04" db="EMBL/GenBank/DDBJ databases">
        <title>Genome of the entomopathogenic fungus Entomophthora muscae.</title>
        <authorList>
            <person name="Elya C."/>
            <person name="Lovett B.R."/>
            <person name="Lee E."/>
            <person name="Macias A.M."/>
            <person name="Hajek A.E."/>
            <person name="De Bivort B.L."/>
            <person name="Kasson M.T."/>
            <person name="De Fine Licht H.H."/>
            <person name="Stajich J.E."/>
        </authorList>
    </citation>
    <scope>NUCLEOTIDE SEQUENCE</scope>
    <source>
        <strain evidence="1">Berkeley</strain>
    </source>
</reference>